<organism evidence="5 6">
    <name type="scientific">Ictalurus punctatus</name>
    <name type="common">Channel catfish</name>
    <name type="synonym">Silurus punctatus</name>
    <dbReference type="NCBI Taxonomy" id="7998"/>
    <lineage>
        <taxon>Eukaryota</taxon>
        <taxon>Metazoa</taxon>
        <taxon>Chordata</taxon>
        <taxon>Craniata</taxon>
        <taxon>Vertebrata</taxon>
        <taxon>Euteleostomi</taxon>
        <taxon>Actinopterygii</taxon>
        <taxon>Neopterygii</taxon>
        <taxon>Teleostei</taxon>
        <taxon>Ostariophysi</taxon>
        <taxon>Siluriformes</taxon>
        <taxon>Ictaluridae</taxon>
        <taxon>Ictalurus</taxon>
    </lineage>
</organism>
<evidence type="ECO:0000259" key="4">
    <source>
        <dbReference type="Pfam" id="PF02234"/>
    </source>
</evidence>
<dbReference type="CTD" id="1026"/>
<dbReference type="Proteomes" id="UP000221080">
    <property type="component" value="Chromosome 21"/>
</dbReference>
<dbReference type="GO" id="GO:0000307">
    <property type="term" value="C:cyclin-dependent protein kinase holoenzyme complex"/>
    <property type="evidence" value="ECO:0007669"/>
    <property type="project" value="TreeGrafter"/>
</dbReference>
<dbReference type="OrthoDB" id="6373236at2759"/>
<dbReference type="GO" id="GO:0006974">
    <property type="term" value="P:DNA damage response"/>
    <property type="evidence" value="ECO:0007669"/>
    <property type="project" value="TreeGrafter"/>
</dbReference>
<keyword evidence="5" id="KW-1185">Reference proteome</keyword>
<dbReference type="STRING" id="7998.ENSIPUP00000025700"/>
<feature type="region of interest" description="Disordered" evidence="3">
    <location>
        <begin position="117"/>
        <end position="147"/>
    </location>
</feature>
<feature type="domain" description="Cyclin-dependent kinase inhibitor" evidence="4">
    <location>
        <begin position="52"/>
        <end position="100"/>
    </location>
</feature>
<feature type="compositionally biased region" description="Basic and acidic residues" evidence="3">
    <location>
        <begin position="135"/>
        <end position="147"/>
    </location>
</feature>
<sequence length="175" mass="19522">MSECVWVHTHTHTNTFSLIQAELMCVMMSSPVLGTLCRGGVEGGVGGSARRCLFGSVDHEELQRDYTLLMRAELQDASRRWNFDFIANKPHVGGDIEWVVLPEARVPSLYHDCTVGPVPRPKGAGPASDLEEDDVPKTPERCEGAEKHTLKRKQTNITDFYQAKRRVVTSRKSGQ</sequence>
<dbReference type="Gene3D" id="4.10.365.10">
    <property type="entry name" value="p27"/>
    <property type="match status" value="1"/>
</dbReference>
<evidence type="ECO:0000313" key="5">
    <source>
        <dbReference type="Proteomes" id="UP000221080"/>
    </source>
</evidence>
<dbReference type="GeneID" id="108281086"/>
<dbReference type="InterPro" id="IPR044898">
    <property type="entry name" value="CDI_dom_sf"/>
</dbReference>
<evidence type="ECO:0000256" key="2">
    <source>
        <dbReference type="ARBA" id="ARBA00023013"/>
    </source>
</evidence>
<comment type="similarity">
    <text evidence="1">Belongs to the CDI family.</text>
</comment>
<accession>A0A2D0TB89</accession>
<dbReference type="AlphaFoldDB" id="A0A2D0TB89"/>
<evidence type="ECO:0000313" key="6">
    <source>
        <dbReference type="RefSeq" id="XP_017352136.1"/>
    </source>
</evidence>
<dbReference type="GO" id="GO:0072331">
    <property type="term" value="P:signal transduction by p53 class mediator"/>
    <property type="evidence" value="ECO:0007669"/>
    <property type="project" value="InterPro"/>
</dbReference>
<dbReference type="GO" id="GO:2000045">
    <property type="term" value="P:regulation of G1/S transition of mitotic cell cycle"/>
    <property type="evidence" value="ECO:0007669"/>
    <property type="project" value="TreeGrafter"/>
</dbReference>
<dbReference type="KEGG" id="ipu:108281086"/>
<name>A0A2D0TB89_ICTPU</name>
<dbReference type="PANTHER" id="PTHR46778">
    <property type="entry name" value="CYCLIN-DEPENDENT KINASE INHIBITOR 1-RELATED"/>
    <property type="match status" value="1"/>
</dbReference>
<reference evidence="5" key="1">
    <citation type="journal article" date="2016" name="Nat. Commun.">
        <title>The channel catfish genome sequence provides insights into the evolution of scale formation in teleosts.</title>
        <authorList>
            <person name="Liu Z."/>
            <person name="Liu S."/>
            <person name="Yao J."/>
            <person name="Bao L."/>
            <person name="Zhang J."/>
            <person name="Li Y."/>
            <person name="Jiang C."/>
            <person name="Sun L."/>
            <person name="Wang R."/>
            <person name="Zhang Y."/>
            <person name="Zhou T."/>
            <person name="Zeng Q."/>
            <person name="Fu Q."/>
            <person name="Gao S."/>
            <person name="Li N."/>
            <person name="Koren S."/>
            <person name="Jiang Y."/>
            <person name="Zimin A."/>
            <person name="Xu P."/>
            <person name="Phillippy A.M."/>
            <person name="Geng X."/>
            <person name="Song L."/>
            <person name="Sun F."/>
            <person name="Li C."/>
            <person name="Wang X."/>
            <person name="Chen A."/>
            <person name="Jin Y."/>
            <person name="Yuan Z."/>
            <person name="Yang Y."/>
            <person name="Tan S."/>
            <person name="Peatman E."/>
            <person name="Lu J."/>
            <person name="Qin Z."/>
            <person name="Dunham R."/>
            <person name="Li Z."/>
            <person name="Sonstegard T."/>
            <person name="Feng J."/>
            <person name="Danzmann R.G."/>
            <person name="Schroeder S."/>
            <person name="Scheffler B."/>
            <person name="Duke M.V."/>
            <person name="Ballard L."/>
            <person name="Kucuktas H."/>
            <person name="Kaltenboeck L."/>
            <person name="Liu H."/>
            <person name="Armbruster J."/>
            <person name="Xie Y."/>
            <person name="Kirby M.L."/>
            <person name="Tian Y."/>
            <person name="Flanagan M.E."/>
            <person name="Mu W."/>
            <person name="Waldbieser G.C."/>
        </authorList>
    </citation>
    <scope>NUCLEOTIDE SEQUENCE [LARGE SCALE GENOMIC DNA]</scope>
    <source>
        <strain evidence="5">SDA103</strain>
    </source>
</reference>
<evidence type="ECO:0000256" key="3">
    <source>
        <dbReference type="SAM" id="MobiDB-lite"/>
    </source>
</evidence>
<dbReference type="GO" id="GO:0004861">
    <property type="term" value="F:cyclin-dependent protein serine/threonine kinase inhibitor activity"/>
    <property type="evidence" value="ECO:0007669"/>
    <property type="project" value="InterPro"/>
</dbReference>
<dbReference type="PANTHER" id="PTHR46778:SF1">
    <property type="entry name" value="CYCLIN-DEPENDENT KINASE INHIBITOR 1"/>
    <property type="match status" value="1"/>
</dbReference>
<protein>
    <submittedName>
        <fullName evidence="6">Cyclin-dependent kinase inhibitor 1 isoform X1</fullName>
    </submittedName>
</protein>
<reference evidence="6" key="2">
    <citation type="submission" date="2025-08" db="UniProtKB">
        <authorList>
            <consortium name="RefSeq"/>
        </authorList>
    </citation>
    <scope>IDENTIFICATION</scope>
    <source>
        <tissue evidence="6">Blood</tissue>
    </source>
</reference>
<gene>
    <name evidence="6" type="primary">cdkn1a</name>
</gene>
<evidence type="ECO:0000256" key="1">
    <source>
        <dbReference type="ARBA" id="ARBA00006726"/>
    </source>
</evidence>
<dbReference type="InterPro" id="IPR003175">
    <property type="entry name" value="CDI_dom"/>
</dbReference>
<keyword evidence="2 6" id="KW-0649">Protein kinase inhibitor</keyword>
<dbReference type="Pfam" id="PF02234">
    <property type="entry name" value="CDI"/>
    <property type="match status" value="1"/>
</dbReference>
<dbReference type="InterPro" id="IPR029841">
    <property type="entry name" value="CDKN1A"/>
</dbReference>
<proteinExistence type="inferred from homology"/>
<dbReference type="RefSeq" id="XP_017352136.1">
    <property type="nucleotide sequence ID" value="XM_017496647.3"/>
</dbReference>
<dbReference type="GO" id="GO:0005634">
    <property type="term" value="C:nucleus"/>
    <property type="evidence" value="ECO:0007669"/>
    <property type="project" value="InterPro"/>
</dbReference>